<dbReference type="EMBL" id="MU118438">
    <property type="protein sequence ID" value="KAF9642515.1"/>
    <property type="molecule type" value="Genomic_DNA"/>
</dbReference>
<reference evidence="1" key="2">
    <citation type="journal article" date="2020" name="Nat. Commun.">
        <title>Large-scale genome sequencing of mycorrhizal fungi provides insights into the early evolution of symbiotic traits.</title>
        <authorList>
            <person name="Miyauchi S."/>
            <person name="Kiss E."/>
            <person name="Kuo A."/>
            <person name="Drula E."/>
            <person name="Kohler A."/>
            <person name="Sanchez-Garcia M."/>
            <person name="Morin E."/>
            <person name="Andreopoulos B."/>
            <person name="Barry K.W."/>
            <person name="Bonito G."/>
            <person name="Buee M."/>
            <person name="Carver A."/>
            <person name="Chen C."/>
            <person name="Cichocki N."/>
            <person name="Clum A."/>
            <person name="Culley D."/>
            <person name="Crous P.W."/>
            <person name="Fauchery L."/>
            <person name="Girlanda M."/>
            <person name="Hayes R.D."/>
            <person name="Keri Z."/>
            <person name="LaButti K."/>
            <person name="Lipzen A."/>
            <person name="Lombard V."/>
            <person name="Magnuson J."/>
            <person name="Maillard F."/>
            <person name="Murat C."/>
            <person name="Nolan M."/>
            <person name="Ohm R.A."/>
            <person name="Pangilinan J."/>
            <person name="Pereira M.F."/>
            <person name="Perotto S."/>
            <person name="Peter M."/>
            <person name="Pfister S."/>
            <person name="Riley R."/>
            <person name="Sitrit Y."/>
            <person name="Stielow J.B."/>
            <person name="Szollosi G."/>
            <person name="Zifcakova L."/>
            <person name="Stursova M."/>
            <person name="Spatafora J.W."/>
            <person name="Tedersoo L."/>
            <person name="Vaario L.M."/>
            <person name="Yamada A."/>
            <person name="Yan M."/>
            <person name="Wang P."/>
            <person name="Xu J."/>
            <person name="Bruns T."/>
            <person name="Baldrian P."/>
            <person name="Vilgalys R."/>
            <person name="Dunand C."/>
            <person name="Henrissat B."/>
            <person name="Grigoriev I.V."/>
            <person name="Hibbett D."/>
            <person name="Nagy L.G."/>
            <person name="Martin F.M."/>
        </authorList>
    </citation>
    <scope>NUCLEOTIDE SEQUENCE</scope>
    <source>
        <strain evidence="1">P2</strain>
    </source>
</reference>
<evidence type="ECO:0000313" key="1">
    <source>
        <dbReference type="EMBL" id="KAF9642515.1"/>
    </source>
</evidence>
<keyword evidence="2" id="KW-1185">Reference proteome</keyword>
<reference evidence="1" key="1">
    <citation type="submission" date="2019-10" db="EMBL/GenBank/DDBJ databases">
        <authorList>
            <consortium name="DOE Joint Genome Institute"/>
            <person name="Kuo A."/>
            <person name="Miyauchi S."/>
            <person name="Kiss E."/>
            <person name="Drula E."/>
            <person name="Kohler A."/>
            <person name="Sanchez-Garcia M."/>
            <person name="Andreopoulos B."/>
            <person name="Barry K.W."/>
            <person name="Bonito G."/>
            <person name="Buee M."/>
            <person name="Carver A."/>
            <person name="Chen C."/>
            <person name="Cichocki N."/>
            <person name="Clum A."/>
            <person name="Culley D."/>
            <person name="Crous P.W."/>
            <person name="Fauchery L."/>
            <person name="Girlanda M."/>
            <person name="Hayes R."/>
            <person name="Keri Z."/>
            <person name="Labutti K."/>
            <person name="Lipzen A."/>
            <person name="Lombard V."/>
            <person name="Magnuson J."/>
            <person name="Maillard F."/>
            <person name="Morin E."/>
            <person name="Murat C."/>
            <person name="Nolan M."/>
            <person name="Ohm R."/>
            <person name="Pangilinan J."/>
            <person name="Pereira M."/>
            <person name="Perotto S."/>
            <person name="Peter M."/>
            <person name="Riley R."/>
            <person name="Sitrit Y."/>
            <person name="Stielow B."/>
            <person name="Szollosi G."/>
            <person name="Zifcakova L."/>
            <person name="Stursova M."/>
            <person name="Spatafora J.W."/>
            <person name="Tedersoo L."/>
            <person name="Vaario L.-M."/>
            <person name="Yamada A."/>
            <person name="Yan M."/>
            <person name="Wang P."/>
            <person name="Xu J."/>
            <person name="Bruns T."/>
            <person name="Baldrian P."/>
            <person name="Vilgalys R."/>
            <person name="Henrissat B."/>
            <person name="Grigoriev I.V."/>
            <person name="Hibbett D."/>
            <person name="Nagy L.G."/>
            <person name="Martin F.M."/>
        </authorList>
    </citation>
    <scope>NUCLEOTIDE SEQUENCE</scope>
    <source>
        <strain evidence="1">P2</strain>
    </source>
</reference>
<name>A0ACB6YYH8_THEGA</name>
<comment type="caution">
    <text evidence="1">The sequence shown here is derived from an EMBL/GenBank/DDBJ whole genome shotgun (WGS) entry which is preliminary data.</text>
</comment>
<gene>
    <name evidence="1" type="ORF">BDM02DRAFT_2063649</name>
</gene>
<organism evidence="1 2">
    <name type="scientific">Thelephora ganbajun</name>
    <name type="common">Ganba fungus</name>
    <dbReference type="NCBI Taxonomy" id="370292"/>
    <lineage>
        <taxon>Eukaryota</taxon>
        <taxon>Fungi</taxon>
        <taxon>Dikarya</taxon>
        <taxon>Basidiomycota</taxon>
        <taxon>Agaricomycotina</taxon>
        <taxon>Agaricomycetes</taxon>
        <taxon>Thelephorales</taxon>
        <taxon>Thelephoraceae</taxon>
        <taxon>Thelephora</taxon>
    </lineage>
</organism>
<protein>
    <submittedName>
        <fullName evidence="1">Uncharacterized protein</fullName>
    </submittedName>
</protein>
<evidence type="ECO:0000313" key="2">
    <source>
        <dbReference type="Proteomes" id="UP000886501"/>
    </source>
</evidence>
<dbReference type="Proteomes" id="UP000886501">
    <property type="component" value="Unassembled WGS sequence"/>
</dbReference>
<proteinExistence type="predicted"/>
<accession>A0ACB6YYH8</accession>
<sequence length="253" mass="27418">MASQVVQLLGEQLNYNDPQPLSIAQPAWIPSLVGFLSLCKSLHTTDPPTPPWSIALRILSTILPILTSALSPDHPLRSRCPALKVFCRFIFGWFSSQMENVTSRDLGNLVQAIGGLIQAVGDPFEFTLDLPLHDGRPGSTVDYEPIMAVVALVELASSDVWQNHLSRSNFTLCEETLFTREGKWFALGNMLETATHSSGFLRAPVRTAAAITRLKELGCSNIARLVILLAVANVVGDADRDAGGLMRIAILGG</sequence>